<dbReference type="InterPro" id="IPR023298">
    <property type="entry name" value="ATPase_P-typ_TM_dom_sf"/>
</dbReference>
<dbReference type="SMART" id="SM00831">
    <property type="entry name" value="Cation_ATPase_N"/>
    <property type="match status" value="1"/>
</dbReference>
<dbReference type="PANTHER" id="PTHR43294:SF20">
    <property type="entry name" value="P-TYPE ATPASE"/>
    <property type="match status" value="1"/>
</dbReference>
<protein>
    <submittedName>
        <fullName evidence="11">Cation-transporting P-type ATPase</fullName>
    </submittedName>
</protein>
<dbReference type="PRINTS" id="PR00119">
    <property type="entry name" value="CATATPASE"/>
</dbReference>
<feature type="transmembrane region" description="Helical" evidence="9">
    <location>
        <begin position="775"/>
        <end position="795"/>
    </location>
</feature>
<keyword evidence="8 9" id="KW-0472">Membrane</keyword>
<gene>
    <name evidence="11" type="ORF">ABC977_07335</name>
</gene>
<feature type="transmembrane region" description="Helical" evidence="9">
    <location>
        <begin position="134"/>
        <end position="150"/>
    </location>
</feature>
<dbReference type="Proteomes" id="UP001564408">
    <property type="component" value="Unassembled WGS sequence"/>
</dbReference>
<evidence type="ECO:0000256" key="9">
    <source>
        <dbReference type="SAM" id="Phobius"/>
    </source>
</evidence>
<dbReference type="InterPro" id="IPR044492">
    <property type="entry name" value="P_typ_ATPase_HD_dom"/>
</dbReference>
<reference evidence="11 12" key="1">
    <citation type="submission" date="2024-05" db="EMBL/GenBank/DDBJ databases">
        <title>Genome Sequence and Characterization of the New Strain Purple Sulfur Bacterium of Genus Thioalkalicoccus.</title>
        <authorList>
            <person name="Bryantseva I.A."/>
            <person name="Kyndt J.A."/>
            <person name="Imhoff J.F."/>
        </authorList>
    </citation>
    <scope>NUCLEOTIDE SEQUENCE [LARGE SCALE GENOMIC DNA]</scope>
    <source>
        <strain evidence="11 12">Um2</strain>
    </source>
</reference>
<dbReference type="InterPro" id="IPR018303">
    <property type="entry name" value="ATPase_P-typ_P_site"/>
</dbReference>
<dbReference type="Pfam" id="PF13246">
    <property type="entry name" value="Cation_ATPase"/>
    <property type="match status" value="1"/>
</dbReference>
<evidence type="ECO:0000256" key="8">
    <source>
        <dbReference type="ARBA" id="ARBA00023136"/>
    </source>
</evidence>
<dbReference type="InterPro" id="IPR023299">
    <property type="entry name" value="ATPase_P-typ_cyto_dom_N"/>
</dbReference>
<feature type="transmembrane region" description="Helical" evidence="9">
    <location>
        <begin position="851"/>
        <end position="871"/>
    </location>
</feature>
<feature type="transmembrane region" description="Helical" evidence="9">
    <location>
        <begin position="816"/>
        <end position="839"/>
    </location>
</feature>
<evidence type="ECO:0000256" key="3">
    <source>
        <dbReference type="ARBA" id="ARBA00022692"/>
    </source>
</evidence>
<feature type="transmembrane region" description="Helical" evidence="9">
    <location>
        <begin position="742"/>
        <end position="763"/>
    </location>
</feature>
<keyword evidence="4" id="KW-0547">Nucleotide-binding</keyword>
<dbReference type="InterPro" id="IPR008250">
    <property type="entry name" value="ATPase_P-typ_transduc_dom_A_sf"/>
</dbReference>
<dbReference type="InterPro" id="IPR006068">
    <property type="entry name" value="ATPase_P-typ_cation-transptr_C"/>
</dbReference>
<evidence type="ECO:0000256" key="4">
    <source>
        <dbReference type="ARBA" id="ARBA00022741"/>
    </source>
</evidence>
<dbReference type="Gene3D" id="3.40.50.1000">
    <property type="entry name" value="HAD superfamily/HAD-like"/>
    <property type="match status" value="1"/>
</dbReference>
<dbReference type="Pfam" id="PF00690">
    <property type="entry name" value="Cation_ATPase_N"/>
    <property type="match status" value="1"/>
</dbReference>
<feature type="transmembrane region" description="Helical" evidence="9">
    <location>
        <begin position="920"/>
        <end position="941"/>
    </location>
</feature>
<proteinExistence type="inferred from homology"/>
<dbReference type="SFLD" id="SFLDS00003">
    <property type="entry name" value="Haloacid_Dehalogenase"/>
    <property type="match status" value="1"/>
</dbReference>
<comment type="similarity">
    <text evidence="2">Belongs to the cation transport ATPase (P-type) (TC 3.A.3) family. Type IIA subfamily.</text>
</comment>
<dbReference type="Gene3D" id="2.70.150.10">
    <property type="entry name" value="Calcium-transporting ATPase, cytoplasmic transduction domain A"/>
    <property type="match status" value="1"/>
</dbReference>
<dbReference type="SUPFAM" id="SSF81665">
    <property type="entry name" value="Calcium ATPase, transmembrane domain M"/>
    <property type="match status" value="1"/>
</dbReference>
<dbReference type="RefSeq" id="WP_369666613.1">
    <property type="nucleotide sequence ID" value="NZ_JBDKXB010000007.1"/>
</dbReference>
<dbReference type="SFLD" id="SFLDF00027">
    <property type="entry name" value="p-type_atpase"/>
    <property type="match status" value="1"/>
</dbReference>
<dbReference type="SUPFAM" id="SSF81653">
    <property type="entry name" value="Calcium ATPase, transduction domain A"/>
    <property type="match status" value="1"/>
</dbReference>
<keyword evidence="6" id="KW-1278">Translocase</keyword>
<dbReference type="Pfam" id="PF00689">
    <property type="entry name" value="Cation_ATPase_C"/>
    <property type="match status" value="1"/>
</dbReference>
<feature type="transmembrane region" description="Helical" evidence="9">
    <location>
        <begin position="328"/>
        <end position="352"/>
    </location>
</feature>
<evidence type="ECO:0000313" key="11">
    <source>
        <dbReference type="EMBL" id="MEY6432223.1"/>
    </source>
</evidence>
<feature type="transmembrane region" description="Helical" evidence="9">
    <location>
        <begin position="297"/>
        <end position="316"/>
    </location>
</feature>
<name>A0ABV4BG16_9GAMM</name>
<dbReference type="InterPro" id="IPR050510">
    <property type="entry name" value="Cation_transp_ATPase_P-type"/>
</dbReference>
<evidence type="ECO:0000256" key="7">
    <source>
        <dbReference type="ARBA" id="ARBA00022989"/>
    </source>
</evidence>
<feature type="domain" description="Cation-transporting P-type ATPase N-terminal" evidence="10">
    <location>
        <begin position="57"/>
        <end position="130"/>
    </location>
</feature>
<evidence type="ECO:0000256" key="2">
    <source>
        <dbReference type="ARBA" id="ARBA00005675"/>
    </source>
</evidence>
<dbReference type="InterPro" id="IPR004014">
    <property type="entry name" value="ATPase_P-typ_cation-transptr_N"/>
</dbReference>
<feature type="transmembrane region" description="Helical" evidence="9">
    <location>
        <begin position="883"/>
        <end position="900"/>
    </location>
</feature>
<keyword evidence="7 9" id="KW-1133">Transmembrane helix</keyword>
<dbReference type="SFLD" id="SFLDG00002">
    <property type="entry name" value="C1.7:_P-type_atpase_like"/>
    <property type="match status" value="1"/>
</dbReference>
<evidence type="ECO:0000256" key="5">
    <source>
        <dbReference type="ARBA" id="ARBA00022840"/>
    </source>
</evidence>
<dbReference type="Pfam" id="PF00122">
    <property type="entry name" value="E1-E2_ATPase"/>
    <property type="match status" value="1"/>
</dbReference>
<dbReference type="PROSITE" id="PS00154">
    <property type="entry name" value="ATPASE_E1_E2"/>
    <property type="match status" value="1"/>
</dbReference>
<feature type="transmembrane region" description="Helical" evidence="9">
    <location>
        <begin position="16"/>
        <end position="34"/>
    </location>
</feature>
<feature type="transmembrane region" description="Helical" evidence="9">
    <location>
        <begin position="106"/>
        <end position="128"/>
    </location>
</feature>
<evidence type="ECO:0000313" key="12">
    <source>
        <dbReference type="Proteomes" id="UP001564408"/>
    </source>
</evidence>
<keyword evidence="3 9" id="KW-0812">Transmembrane</keyword>
<dbReference type="Gene3D" id="1.20.1110.10">
    <property type="entry name" value="Calcium-transporting ATPase, transmembrane domain"/>
    <property type="match status" value="1"/>
</dbReference>
<dbReference type="InterPro" id="IPR059000">
    <property type="entry name" value="ATPase_P-type_domA"/>
</dbReference>
<dbReference type="Gene3D" id="3.40.1110.10">
    <property type="entry name" value="Calcium-transporting ATPase, cytoplasmic domain N"/>
    <property type="match status" value="1"/>
</dbReference>
<dbReference type="Pfam" id="PF08282">
    <property type="entry name" value="Hydrolase_3"/>
    <property type="match status" value="1"/>
</dbReference>
<comment type="subcellular location">
    <subcellularLocation>
        <location evidence="1">Membrane</location>
        <topology evidence="1">Multi-pass membrane protein</topology>
    </subcellularLocation>
</comment>
<dbReference type="PRINTS" id="PR00120">
    <property type="entry name" value="HATPASE"/>
</dbReference>
<organism evidence="11 12">
    <name type="scientific">Thioalkalicoccus limnaeus</name>
    <dbReference type="NCBI Taxonomy" id="120681"/>
    <lineage>
        <taxon>Bacteria</taxon>
        <taxon>Pseudomonadati</taxon>
        <taxon>Pseudomonadota</taxon>
        <taxon>Gammaproteobacteria</taxon>
        <taxon>Chromatiales</taxon>
        <taxon>Chromatiaceae</taxon>
        <taxon>Thioalkalicoccus</taxon>
    </lineage>
</organism>
<dbReference type="SUPFAM" id="SSF81660">
    <property type="entry name" value="Metal cation-transporting ATPase, ATP-binding domain N"/>
    <property type="match status" value="1"/>
</dbReference>
<evidence type="ECO:0000256" key="6">
    <source>
        <dbReference type="ARBA" id="ARBA00022967"/>
    </source>
</evidence>
<dbReference type="InterPro" id="IPR036412">
    <property type="entry name" value="HAD-like_sf"/>
</dbReference>
<dbReference type="NCBIfam" id="TIGR01494">
    <property type="entry name" value="ATPase_P-type"/>
    <property type="match status" value="3"/>
</dbReference>
<dbReference type="CDD" id="cd02080">
    <property type="entry name" value="P-type_ATPase_cation"/>
    <property type="match status" value="1"/>
</dbReference>
<comment type="caution">
    <text evidence="11">The sequence shown here is derived from an EMBL/GenBank/DDBJ whole genome shotgun (WGS) entry which is preliminary data.</text>
</comment>
<sequence>MLDTLTGSLALQARDWLVLAALAGLVVGAAIWALRRRSLAAVTPPGGTNGSQDPATPWHSLAVSEVMERLTTPDTGLPPDEVARRREIHGANRLPETKARSPLMRFLAQFHNVLIYVLIAAGIVVALMQHWLDAGVIFGVVVINAAIGFIQEGKAEDALRAIRKMLSPRTLVIRGGTRTEIDAEGLVPGDLVPLQSGDRVPADLRLIKVKGLEVDESALTGESLPVEKTTDPHSVETVLADRRDMVYSGTLVTRGQATGVVVGTGAETEIGRISAMVADVQQLTTPLLRQIAQFGRWLTVAILTIAALTFAFGTLWRDYSATEMFMAAVGLAVAAIPEGLPAIMTITLAIGVRRMAGRNAIIRRLPAVETLGTVGVICSDKTGTLTRNEMTVRTIETTEHRLTLTGSGYNPHGSIQLDEADHAVEQDPHLQEILRAILLCNDSGLAQQDDDWRVNGDPMEGALLVAAIKGGLDSTTVVQELPRTDLIPFESEHKFMATLHHSHQGQGFVYVKGAPERILEMCANQRATDGVGPLLLQHWLDRVEELAAAGQRVLAVATKSVDLDKTELTFGDVEGDLTLIGLLGLIDPPRPEAITAVARCHEAGIRVKMITGDHAATARAIAEQLAIANPKDALTGAELETMSDEELRERVDQIDVYARVSPEHKLRLVSALQAREQIAAMTGDGVNDAPALKRADVGIAMGNKGTEVAKEASEMVLADDNFASISHAVEEGRTVYDNLKKAILFILPTNGGQSLMIIGAILFGFAQLPITPVQILWVNMVTAVTLALALAFEPPERGVMRRPPRDSHEPVLTPLFLWRILFVSVILMTGTFALFFWSLEQGASIEHARTVAVNTLIVFQIFYLFSARYILDPVLNRQGLFGNRYVLFAIGAILILQVAFTYASPMQTLFQTAPLDAATWGWIFLTGSSVLVLVEIEKAILRRIGIRPR</sequence>
<dbReference type="SUPFAM" id="SSF56784">
    <property type="entry name" value="HAD-like"/>
    <property type="match status" value="1"/>
</dbReference>
<dbReference type="EMBL" id="JBDKXB010000007">
    <property type="protein sequence ID" value="MEY6432223.1"/>
    <property type="molecule type" value="Genomic_DNA"/>
</dbReference>
<dbReference type="PANTHER" id="PTHR43294">
    <property type="entry name" value="SODIUM/POTASSIUM-TRANSPORTING ATPASE SUBUNIT ALPHA"/>
    <property type="match status" value="1"/>
</dbReference>
<accession>A0ABV4BG16</accession>
<keyword evidence="12" id="KW-1185">Reference proteome</keyword>
<dbReference type="InterPro" id="IPR001757">
    <property type="entry name" value="P_typ_ATPase"/>
</dbReference>
<dbReference type="InterPro" id="IPR023214">
    <property type="entry name" value="HAD_sf"/>
</dbReference>
<keyword evidence="5" id="KW-0067">ATP-binding</keyword>
<evidence type="ECO:0000256" key="1">
    <source>
        <dbReference type="ARBA" id="ARBA00004141"/>
    </source>
</evidence>
<evidence type="ECO:0000259" key="10">
    <source>
        <dbReference type="SMART" id="SM00831"/>
    </source>
</evidence>